<keyword evidence="2" id="KW-1185">Reference proteome</keyword>
<name>A0A0J1BAS3_RHOIS</name>
<evidence type="ECO:0000313" key="2">
    <source>
        <dbReference type="Proteomes" id="UP000036367"/>
    </source>
</evidence>
<comment type="caution">
    <text evidence="1">The sequence shown here is derived from an EMBL/GenBank/DDBJ whole genome shotgun (WGS) entry which is preliminary data.</text>
</comment>
<evidence type="ECO:0000313" key="1">
    <source>
        <dbReference type="EMBL" id="KLU03787.1"/>
    </source>
</evidence>
<organism evidence="1 2">
    <name type="scientific">Rhodopirellula islandica</name>
    <dbReference type="NCBI Taxonomy" id="595434"/>
    <lineage>
        <taxon>Bacteria</taxon>
        <taxon>Pseudomonadati</taxon>
        <taxon>Planctomycetota</taxon>
        <taxon>Planctomycetia</taxon>
        <taxon>Pirellulales</taxon>
        <taxon>Pirellulaceae</taxon>
        <taxon>Rhodopirellula</taxon>
    </lineage>
</organism>
<protein>
    <submittedName>
        <fullName evidence="1">Uncharacterized protein</fullName>
    </submittedName>
</protein>
<sequence length="95" mass="10028">MARTSLQRTCTGSSPFQSDPCGYQVVSPSRFHLAQSLSRFFVAAASNKAGRTSYNLSFLGDADHTLRAVLFELNGGLGGGRAIRGDGDEDGGQSK</sequence>
<dbReference type="PATRIC" id="fig|595434.4.peg.3975"/>
<dbReference type="Proteomes" id="UP000036367">
    <property type="component" value="Unassembled WGS sequence"/>
</dbReference>
<proteinExistence type="predicted"/>
<accession>A0A0J1BAS3</accession>
<dbReference type="STRING" id="595434.RISK_004194"/>
<dbReference type="AlphaFoldDB" id="A0A0J1BAS3"/>
<reference evidence="1" key="1">
    <citation type="submission" date="2015-05" db="EMBL/GenBank/DDBJ databases">
        <title>Permanent draft genome of Rhodopirellula islandicus K833.</title>
        <authorList>
            <person name="Kizina J."/>
            <person name="Richter M."/>
            <person name="Glockner F.O."/>
            <person name="Harder J."/>
        </authorList>
    </citation>
    <scope>NUCLEOTIDE SEQUENCE [LARGE SCALE GENOMIC DNA]</scope>
    <source>
        <strain evidence="1">K833</strain>
    </source>
</reference>
<gene>
    <name evidence="1" type="ORF">RISK_004194</name>
</gene>
<dbReference type="EMBL" id="LECT01000031">
    <property type="protein sequence ID" value="KLU03787.1"/>
    <property type="molecule type" value="Genomic_DNA"/>
</dbReference>